<organism evidence="1 2">
    <name type="scientific">Callorhinchus milii</name>
    <name type="common">Ghost shark</name>
    <dbReference type="NCBI Taxonomy" id="7868"/>
    <lineage>
        <taxon>Eukaryota</taxon>
        <taxon>Metazoa</taxon>
        <taxon>Chordata</taxon>
        <taxon>Craniata</taxon>
        <taxon>Vertebrata</taxon>
        <taxon>Chondrichthyes</taxon>
        <taxon>Holocephali</taxon>
        <taxon>Chimaeriformes</taxon>
        <taxon>Callorhinchidae</taxon>
        <taxon>Callorhinchus</taxon>
    </lineage>
</organism>
<dbReference type="PANTHER" id="PTHR21301">
    <property type="entry name" value="REVERSE TRANSCRIPTASE"/>
    <property type="match status" value="1"/>
</dbReference>
<dbReference type="GeneTree" id="ENSGT00940000154669"/>
<proteinExistence type="predicted"/>
<dbReference type="STRING" id="7868.ENSCMIP00000044934"/>
<reference evidence="1" key="4">
    <citation type="submission" date="2025-08" db="UniProtKB">
        <authorList>
            <consortium name="Ensembl"/>
        </authorList>
    </citation>
    <scope>IDENTIFICATION</scope>
</reference>
<accession>A0A4W3JN41</accession>
<dbReference type="PANTHER" id="PTHR21301:SF10">
    <property type="entry name" value="REVERSE TRANSCRIPTASE DOMAIN-CONTAINING PROTEIN"/>
    <property type="match status" value="1"/>
</dbReference>
<dbReference type="AlphaFoldDB" id="A0A4W3JN41"/>
<reference evidence="1" key="5">
    <citation type="submission" date="2025-09" db="UniProtKB">
        <authorList>
            <consortium name="Ensembl"/>
        </authorList>
    </citation>
    <scope>IDENTIFICATION</scope>
</reference>
<protein>
    <submittedName>
        <fullName evidence="1">Uncharacterized protein</fullName>
    </submittedName>
</protein>
<dbReference type="Proteomes" id="UP000314986">
    <property type="component" value="Unassembled WGS sequence"/>
</dbReference>
<dbReference type="Ensembl" id="ENSCMIT00000045579.1">
    <property type="protein sequence ID" value="ENSCMIP00000044934.1"/>
    <property type="gene ID" value="ENSCMIG00000018554.1"/>
</dbReference>
<keyword evidence="2" id="KW-1185">Reference proteome</keyword>
<dbReference type="InParanoid" id="A0A4W3JN41"/>
<sequence>MAQASVLNKGLTFILNHNLTKRERRALVELRECPDIVIKPADKGSSIVIMDRQQYFFEVHRQLNSNKYYRKLTKPIYKETQQEIKDILANLTKRESPRAHRFYILPKIHKNPDSWTVPGEIPPGRPIVSDCGSESYRVAEYIDSFLNPLSRKHPSYIKDTYHFIEKATIHDTPSRGN</sequence>
<name>A0A4W3JN41_CALMI</name>
<reference evidence="2" key="3">
    <citation type="journal article" date="2014" name="Nature">
        <title>Elephant shark genome provides unique insights into gnathostome evolution.</title>
        <authorList>
            <consortium name="International Elephant Shark Genome Sequencing Consortium"/>
            <person name="Venkatesh B."/>
            <person name="Lee A.P."/>
            <person name="Ravi V."/>
            <person name="Maurya A.K."/>
            <person name="Lian M.M."/>
            <person name="Swann J.B."/>
            <person name="Ohta Y."/>
            <person name="Flajnik M.F."/>
            <person name="Sutoh Y."/>
            <person name="Kasahara M."/>
            <person name="Hoon S."/>
            <person name="Gangu V."/>
            <person name="Roy S.W."/>
            <person name="Irimia M."/>
            <person name="Korzh V."/>
            <person name="Kondrychyn I."/>
            <person name="Lim Z.W."/>
            <person name="Tay B.H."/>
            <person name="Tohari S."/>
            <person name="Kong K.W."/>
            <person name="Ho S."/>
            <person name="Lorente-Galdos B."/>
            <person name="Quilez J."/>
            <person name="Marques-Bonet T."/>
            <person name="Raney B.J."/>
            <person name="Ingham P.W."/>
            <person name="Tay A."/>
            <person name="Hillier L.W."/>
            <person name="Minx P."/>
            <person name="Boehm T."/>
            <person name="Wilson R.K."/>
            <person name="Brenner S."/>
            <person name="Warren W.C."/>
        </authorList>
    </citation>
    <scope>NUCLEOTIDE SEQUENCE [LARGE SCALE GENOMIC DNA]</scope>
</reference>
<reference evidence="2" key="2">
    <citation type="journal article" date="2007" name="PLoS Biol.">
        <title>Survey sequencing and comparative analysis of the elephant shark (Callorhinchus milii) genome.</title>
        <authorList>
            <person name="Venkatesh B."/>
            <person name="Kirkness E.F."/>
            <person name="Loh Y.H."/>
            <person name="Halpern A.L."/>
            <person name="Lee A.P."/>
            <person name="Johnson J."/>
            <person name="Dandona N."/>
            <person name="Viswanathan L.D."/>
            <person name="Tay A."/>
            <person name="Venter J.C."/>
            <person name="Strausberg R.L."/>
            <person name="Brenner S."/>
        </authorList>
    </citation>
    <scope>NUCLEOTIDE SEQUENCE [LARGE SCALE GENOMIC DNA]</scope>
</reference>
<dbReference type="OMA" id="LERIYMH"/>
<evidence type="ECO:0000313" key="2">
    <source>
        <dbReference type="Proteomes" id="UP000314986"/>
    </source>
</evidence>
<reference evidence="2" key="1">
    <citation type="journal article" date="2006" name="Science">
        <title>Ancient noncoding elements conserved in the human genome.</title>
        <authorList>
            <person name="Venkatesh B."/>
            <person name="Kirkness E.F."/>
            <person name="Loh Y.H."/>
            <person name="Halpern A.L."/>
            <person name="Lee A.P."/>
            <person name="Johnson J."/>
            <person name="Dandona N."/>
            <person name="Viswanathan L.D."/>
            <person name="Tay A."/>
            <person name="Venter J.C."/>
            <person name="Strausberg R.L."/>
            <person name="Brenner S."/>
        </authorList>
    </citation>
    <scope>NUCLEOTIDE SEQUENCE [LARGE SCALE GENOMIC DNA]</scope>
</reference>
<evidence type="ECO:0000313" key="1">
    <source>
        <dbReference type="Ensembl" id="ENSCMIP00000044934.1"/>
    </source>
</evidence>